<feature type="domain" description="Type II secretion system protein GspF" evidence="7">
    <location>
        <begin position="123"/>
        <end position="247"/>
    </location>
</feature>
<comment type="subcellular location">
    <subcellularLocation>
        <location evidence="1">Cell membrane</location>
        <topology evidence="1">Multi-pass membrane protein</topology>
    </subcellularLocation>
</comment>
<feature type="transmembrane region" description="Helical" evidence="6">
    <location>
        <begin position="6"/>
        <end position="23"/>
    </location>
</feature>
<keyword evidence="5 6" id="KW-0472">Membrane</keyword>
<sequence>MAIINSVIPILFVSASLICLRLSRSKLRSEKIQDLLTGAPSRKPEERSPHRFFSSFHLPDLAGLPGPVRFATTFGIGFAVFVFTTNPLLAILPWPVLKLGDRLLKGYRERKSRARKEEQMVEFIDSLIQSLRSGLSLQQSLELATGDLGDEMRSELVAILKELRMGSGLEETLTKAAVGTQTPALKLSFTVLGLLHGKGGDLPRILERLRKRAAEGIDVRREARILTSQSRASGYLVSALPVVFLLIQGALNPKSLQPLLSTPSGNLIILVALTLNATAFVFIRKIVNQEG</sequence>
<evidence type="ECO:0000256" key="6">
    <source>
        <dbReference type="SAM" id="Phobius"/>
    </source>
</evidence>
<dbReference type="InterPro" id="IPR018076">
    <property type="entry name" value="T2SS_GspF_dom"/>
</dbReference>
<feature type="transmembrane region" description="Helical" evidence="6">
    <location>
        <begin position="263"/>
        <end position="283"/>
    </location>
</feature>
<comment type="caution">
    <text evidence="8">The sequence shown here is derived from an EMBL/GenBank/DDBJ whole genome shotgun (WGS) entry which is preliminary data.</text>
</comment>
<accession>A0A1F2WEZ9</accession>
<dbReference type="PANTHER" id="PTHR35007:SF1">
    <property type="entry name" value="PILUS ASSEMBLY PROTEIN"/>
    <property type="match status" value="1"/>
</dbReference>
<keyword evidence="4 6" id="KW-1133">Transmembrane helix</keyword>
<evidence type="ECO:0000256" key="3">
    <source>
        <dbReference type="ARBA" id="ARBA00022692"/>
    </source>
</evidence>
<evidence type="ECO:0000313" key="8">
    <source>
        <dbReference type="EMBL" id="OFW55420.1"/>
    </source>
</evidence>
<gene>
    <name evidence="8" type="ORF">A2Y75_09895</name>
</gene>
<dbReference type="Proteomes" id="UP000177876">
    <property type="component" value="Unassembled WGS sequence"/>
</dbReference>
<feature type="transmembrane region" description="Helical" evidence="6">
    <location>
        <begin position="232"/>
        <end position="251"/>
    </location>
</feature>
<evidence type="ECO:0000256" key="4">
    <source>
        <dbReference type="ARBA" id="ARBA00022989"/>
    </source>
</evidence>
<dbReference type="Gene3D" id="1.20.81.30">
    <property type="entry name" value="Type II secretion system (T2SS), domain F"/>
    <property type="match status" value="1"/>
</dbReference>
<evidence type="ECO:0000259" key="7">
    <source>
        <dbReference type="Pfam" id="PF00482"/>
    </source>
</evidence>
<reference evidence="8 9" key="1">
    <citation type="journal article" date="2016" name="Nat. Commun.">
        <title>Thousands of microbial genomes shed light on interconnected biogeochemical processes in an aquifer system.</title>
        <authorList>
            <person name="Anantharaman K."/>
            <person name="Brown C.T."/>
            <person name="Hug L.A."/>
            <person name="Sharon I."/>
            <person name="Castelle C.J."/>
            <person name="Probst A.J."/>
            <person name="Thomas B.C."/>
            <person name="Singh A."/>
            <person name="Wilkins M.J."/>
            <person name="Karaoz U."/>
            <person name="Brodie E.L."/>
            <person name="Williams K.H."/>
            <person name="Hubbard S.S."/>
            <person name="Banfield J.F."/>
        </authorList>
    </citation>
    <scope>NUCLEOTIDE SEQUENCE [LARGE SCALE GENOMIC DNA]</scope>
</reference>
<evidence type="ECO:0000256" key="1">
    <source>
        <dbReference type="ARBA" id="ARBA00004651"/>
    </source>
</evidence>
<dbReference type="GO" id="GO:0005886">
    <property type="term" value="C:plasma membrane"/>
    <property type="evidence" value="ECO:0007669"/>
    <property type="project" value="UniProtKB-SubCell"/>
</dbReference>
<keyword evidence="2" id="KW-1003">Cell membrane</keyword>
<dbReference type="STRING" id="1797197.A2Y75_09895"/>
<dbReference type="InterPro" id="IPR042094">
    <property type="entry name" value="T2SS_GspF_sf"/>
</dbReference>
<dbReference type="EMBL" id="MELK01000054">
    <property type="protein sequence ID" value="OFW55420.1"/>
    <property type="molecule type" value="Genomic_DNA"/>
</dbReference>
<evidence type="ECO:0000256" key="2">
    <source>
        <dbReference type="ARBA" id="ARBA00022475"/>
    </source>
</evidence>
<evidence type="ECO:0000256" key="5">
    <source>
        <dbReference type="ARBA" id="ARBA00023136"/>
    </source>
</evidence>
<keyword evidence="3 6" id="KW-0812">Transmembrane</keyword>
<dbReference type="AlphaFoldDB" id="A0A1F2WEZ9"/>
<organism evidence="8 9">
    <name type="scientific">Candidatus Solincola sediminis</name>
    <dbReference type="NCBI Taxonomy" id="1797199"/>
    <lineage>
        <taxon>Bacteria</taxon>
        <taxon>Bacillati</taxon>
        <taxon>Actinomycetota</taxon>
        <taxon>Candidatus Geothermincolia</taxon>
        <taxon>Candidatus Geothermincolales</taxon>
        <taxon>Candidatus Geothermincolaceae</taxon>
        <taxon>Candidatus Solincola</taxon>
    </lineage>
</organism>
<name>A0A1F2WEZ9_9ACTN</name>
<proteinExistence type="predicted"/>
<protein>
    <recommendedName>
        <fullName evidence="7">Type II secretion system protein GspF domain-containing protein</fullName>
    </recommendedName>
</protein>
<dbReference type="PANTHER" id="PTHR35007">
    <property type="entry name" value="INTEGRAL MEMBRANE PROTEIN-RELATED"/>
    <property type="match status" value="1"/>
</dbReference>
<evidence type="ECO:0000313" key="9">
    <source>
        <dbReference type="Proteomes" id="UP000177876"/>
    </source>
</evidence>
<dbReference type="Pfam" id="PF00482">
    <property type="entry name" value="T2SSF"/>
    <property type="match status" value="1"/>
</dbReference>